<keyword evidence="5 6" id="KW-0067">ATP-binding</keyword>
<dbReference type="InterPro" id="IPR000719">
    <property type="entry name" value="Prot_kinase_dom"/>
</dbReference>
<accession>A0A177BBH6</accession>
<evidence type="ECO:0000256" key="3">
    <source>
        <dbReference type="ARBA" id="ARBA00022741"/>
    </source>
</evidence>
<comment type="caution">
    <text evidence="10">The sequence shown here is derived from an EMBL/GenBank/DDBJ whole genome shotgun (WGS) entry which is preliminary data.</text>
</comment>
<evidence type="ECO:0000256" key="1">
    <source>
        <dbReference type="ARBA" id="ARBA00022527"/>
    </source>
</evidence>
<dbReference type="Pfam" id="PF00069">
    <property type="entry name" value="Pkinase"/>
    <property type="match status" value="1"/>
</dbReference>
<dbReference type="InterPro" id="IPR017441">
    <property type="entry name" value="Protein_kinase_ATP_BS"/>
</dbReference>
<dbReference type="Proteomes" id="UP000078046">
    <property type="component" value="Unassembled WGS sequence"/>
</dbReference>
<dbReference type="SUPFAM" id="SSF56112">
    <property type="entry name" value="Protein kinase-like (PK-like)"/>
    <property type="match status" value="1"/>
</dbReference>
<dbReference type="GO" id="GO:0004674">
    <property type="term" value="F:protein serine/threonine kinase activity"/>
    <property type="evidence" value="ECO:0007669"/>
    <property type="project" value="UniProtKB-KW"/>
</dbReference>
<dbReference type="InterPro" id="IPR050117">
    <property type="entry name" value="MAPK"/>
</dbReference>
<dbReference type="InterPro" id="IPR008271">
    <property type="entry name" value="Ser/Thr_kinase_AS"/>
</dbReference>
<feature type="binding site" evidence="6">
    <location>
        <position position="33"/>
    </location>
    <ligand>
        <name>ATP</name>
        <dbReference type="ChEBI" id="CHEBI:30616"/>
    </ligand>
</feature>
<gene>
    <name evidence="10" type="ORF">A3Q56_01475</name>
</gene>
<dbReference type="PANTHER" id="PTHR24055">
    <property type="entry name" value="MITOGEN-ACTIVATED PROTEIN KINASE"/>
    <property type="match status" value="1"/>
</dbReference>
<dbReference type="AlphaFoldDB" id="A0A177BBH6"/>
<keyword evidence="2" id="KW-0808">Transferase</keyword>
<evidence type="ECO:0000256" key="2">
    <source>
        <dbReference type="ARBA" id="ARBA00022679"/>
    </source>
</evidence>
<dbReference type="Gene3D" id="3.30.200.20">
    <property type="entry name" value="Phosphorylase Kinase, domain 1"/>
    <property type="match status" value="1"/>
</dbReference>
<comment type="similarity">
    <text evidence="7">Belongs to the protein kinase superfamily.</text>
</comment>
<feature type="domain" description="Protein kinase" evidence="9">
    <location>
        <begin position="4"/>
        <end position="285"/>
    </location>
</feature>
<evidence type="ECO:0000313" key="10">
    <source>
        <dbReference type="EMBL" id="OAF70784.1"/>
    </source>
</evidence>
<protein>
    <recommendedName>
        <fullName evidence="9">Protein kinase domain-containing protein</fullName>
    </recommendedName>
</protein>
<dbReference type="FunFam" id="1.10.510.10:FF:000624">
    <property type="entry name" value="Mitogen-activated protein kinase"/>
    <property type="match status" value="1"/>
</dbReference>
<evidence type="ECO:0000256" key="8">
    <source>
        <dbReference type="SAM" id="MobiDB-lite"/>
    </source>
</evidence>
<evidence type="ECO:0000259" key="9">
    <source>
        <dbReference type="PROSITE" id="PS50011"/>
    </source>
</evidence>
<dbReference type="FunFam" id="3.30.200.20:FF:000545">
    <property type="entry name" value="CMGC family protein kinase"/>
    <property type="match status" value="1"/>
</dbReference>
<organism evidence="10 11">
    <name type="scientific">Intoshia linei</name>
    <dbReference type="NCBI Taxonomy" id="1819745"/>
    <lineage>
        <taxon>Eukaryota</taxon>
        <taxon>Metazoa</taxon>
        <taxon>Spiralia</taxon>
        <taxon>Lophotrochozoa</taxon>
        <taxon>Mesozoa</taxon>
        <taxon>Orthonectida</taxon>
        <taxon>Rhopaluridae</taxon>
        <taxon>Intoshia</taxon>
    </lineage>
</organism>
<evidence type="ECO:0000256" key="5">
    <source>
        <dbReference type="ARBA" id="ARBA00022840"/>
    </source>
</evidence>
<keyword evidence="3 6" id="KW-0547">Nucleotide-binding</keyword>
<reference evidence="10 11" key="1">
    <citation type="submission" date="2016-04" db="EMBL/GenBank/DDBJ databases">
        <title>The genome of Intoshia linei affirms orthonectids as highly simplified spiralians.</title>
        <authorList>
            <person name="Mikhailov K.V."/>
            <person name="Slusarev G.S."/>
            <person name="Nikitin M.A."/>
            <person name="Logacheva M.D."/>
            <person name="Penin A."/>
            <person name="Aleoshin V."/>
            <person name="Panchin Y.V."/>
        </authorList>
    </citation>
    <scope>NUCLEOTIDE SEQUENCE [LARGE SCALE GENOMIC DNA]</scope>
    <source>
        <strain evidence="10">Intl2013</strain>
        <tissue evidence="10">Whole animal</tissue>
    </source>
</reference>
<dbReference type="CDD" id="cd07830">
    <property type="entry name" value="STKc_MAK_like"/>
    <property type="match status" value="1"/>
</dbReference>
<dbReference type="Gene3D" id="1.10.510.10">
    <property type="entry name" value="Transferase(Phosphotransferase) domain 1"/>
    <property type="match status" value="1"/>
</dbReference>
<feature type="region of interest" description="Disordered" evidence="8">
    <location>
        <begin position="313"/>
        <end position="336"/>
    </location>
</feature>
<dbReference type="InterPro" id="IPR011009">
    <property type="entry name" value="Kinase-like_dom_sf"/>
</dbReference>
<name>A0A177BBH6_9BILA</name>
<evidence type="ECO:0000256" key="7">
    <source>
        <dbReference type="RuleBase" id="RU000304"/>
    </source>
</evidence>
<proteinExistence type="inferred from homology"/>
<evidence type="ECO:0000313" key="11">
    <source>
        <dbReference type="Proteomes" id="UP000078046"/>
    </source>
</evidence>
<dbReference type="EMBL" id="LWCA01000110">
    <property type="protein sequence ID" value="OAF70784.1"/>
    <property type="molecule type" value="Genomic_DNA"/>
</dbReference>
<keyword evidence="11" id="KW-1185">Reference proteome</keyword>
<dbReference type="SMART" id="SM00220">
    <property type="entry name" value="S_TKc"/>
    <property type="match status" value="1"/>
</dbReference>
<evidence type="ECO:0000256" key="4">
    <source>
        <dbReference type="ARBA" id="ARBA00022777"/>
    </source>
</evidence>
<dbReference type="PROSITE" id="PS50011">
    <property type="entry name" value="PROTEIN_KINASE_DOM"/>
    <property type="match status" value="1"/>
</dbReference>
<sequence length="406" mass="47158">MNRYQIINQIGDGAYGIVMLAIHLETKGKVAIKRIKRKFYSWSDCLSLREVKVLRTLNHRNIIKLKEVIRENNILYFVFEHMHANLYQIISDRKTKFSEQNVRSIAHQLFLALDFMHKNGVFHRDIKPENLLCHNGIQSIKIADFGLAREIRSKPPYTEYVSTRWYRSPEILLRSVNYTAAIDMWAAACVIFEVYTLRPLFPGHNEIDMIYKICGLLGTPFQFTWAEGIKLSKMMHFRWPSLSKTPFIQVMPNASGDLISFLNALIVWNPDMRLSAHQTLKHKFLRNSVKSPKIKAIISNILPTSPVQISPTKISIKESKNSKSNSPSLDQTNEKNYEKFKPNIAKEIKIKYVPLPSNIIRAKHVLAGLPRHTMDNQFINKNKEGMHVTNKMNDCTGRNWYKKYNL</sequence>
<dbReference type="OrthoDB" id="2158884at2759"/>
<keyword evidence="4" id="KW-0418">Kinase</keyword>
<keyword evidence="1 7" id="KW-0723">Serine/threonine-protein kinase</keyword>
<dbReference type="PROSITE" id="PS00108">
    <property type="entry name" value="PROTEIN_KINASE_ST"/>
    <property type="match status" value="1"/>
</dbReference>
<dbReference type="GO" id="GO:0005524">
    <property type="term" value="F:ATP binding"/>
    <property type="evidence" value="ECO:0007669"/>
    <property type="project" value="UniProtKB-UniRule"/>
</dbReference>
<dbReference type="PROSITE" id="PS00107">
    <property type="entry name" value="PROTEIN_KINASE_ATP"/>
    <property type="match status" value="1"/>
</dbReference>
<evidence type="ECO:0000256" key="6">
    <source>
        <dbReference type="PROSITE-ProRule" id="PRU10141"/>
    </source>
</evidence>